<protein>
    <recommendedName>
        <fullName evidence="4">GlsB/YeaQ/YmgE family stress response membrane protein</fullName>
    </recommendedName>
</protein>
<keyword evidence="1" id="KW-1133">Transmembrane helix</keyword>
<dbReference type="Proteomes" id="UP001285263">
    <property type="component" value="Unassembled WGS sequence"/>
</dbReference>
<evidence type="ECO:0008006" key="4">
    <source>
        <dbReference type="Google" id="ProtNLM"/>
    </source>
</evidence>
<sequence>MRPEFKQSLWASLADALGFIVGGIAGRYFGRAIGYDFFGDAGSRMDNHAIVGLVLILVGTGLGRVLFRWLFARLGKI</sequence>
<comment type="caution">
    <text evidence="2">The sequence shown here is derived from an EMBL/GenBank/DDBJ whole genome shotgun (WGS) entry which is preliminary data.</text>
</comment>
<feature type="transmembrane region" description="Helical" evidence="1">
    <location>
        <begin position="9"/>
        <end position="29"/>
    </location>
</feature>
<accession>A0ABU5DKZ2</accession>
<keyword evidence="3" id="KW-1185">Reference proteome</keyword>
<gene>
    <name evidence="2" type="ORF">SNE35_20850</name>
</gene>
<reference evidence="2 3" key="1">
    <citation type="submission" date="2023-11" db="EMBL/GenBank/DDBJ databases">
        <title>Paucibacter sp. nov., isolated from fresh soil in Korea.</title>
        <authorList>
            <person name="Le N.T.T."/>
        </authorList>
    </citation>
    <scope>NUCLEOTIDE SEQUENCE [LARGE SCALE GENOMIC DNA]</scope>
    <source>
        <strain evidence="2 3">R3-3</strain>
    </source>
</reference>
<evidence type="ECO:0000256" key="1">
    <source>
        <dbReference type="SAM" id="Phobius"/>
    </source>
</evidence>
<feature type="transmembrane region" description="Helical" evidence="1">
    <location>
        <begin position="49"/>
        <end position="71"/>
    </location>
</feature>
<proteinExistence type="predicted"/>
<dbReference type="RefSeq" id="WP_320424944.1">
    <property type="nucleotide sequence ID" value="NZ_JAXCLA010000007.1"/>
</dbReference>
<name>A0ABU5DKZ2_9BURK</name>
<keyword evidence="1" id="KW-0472">Membrane</keyword>
<dbReference type="EMBL" id="JAXCLA010000007">
    <property type="protein sequence ID" value="MDY0746974.1"/>
    <property type="molecule type" value="Genomic_DNA"/>
</dbReference>
<evidence type="ECO:0000313" key="2">
    <source>
        <dbReference type="EMBL" id="MDY0746974.1"/>
    </source>
</evidence>
<evidence type="ECO:0000313" key="3">
    <source>
        <dbReference type="Proteomes" id="UP001285263"/>
    </source>
</evidence>
<organism evidence="2 3">
    <name type="scientific">Roseateles agri</name>
    <dbReference type="NCBI Taxonomy" id="3098619"/>
    <lineage>
        <taxon>Bacteria</taxon>
        <taxon>Pseudomonadati</taxon>
        <taxon>Pseudomonadota</taxon>
        <taxon>Betaproteobacteria</taxon>
        <taxon>Burkholderiales</taxon>
        <taxon>Sphaerotilaceae</taxon>
        <taxon>Roseateles</taxon>
    </lineage>
</organism>
<keyword evidence="1" id="KW-0812">Transmembrane</keyword>